<dbReference type="Proteomes" id="UP000006055">
    <property type="component" value="Chromosome"/>
</dbReference>
<dbReference type="Gene3D" id="2.20.28.30">
    <property type="entry name" value="RNA polymerase ii, chain L"/>
    <property type="match status" value="1"/>
</dbReference>
<dbReference type="AlphaFoldDB" id="I4CDQ6"/>
<dbReference type="HOGENOM" id="CLU_2933917_0_0_7"/>
<evidence type="ECO:0000313" key="2">
    <source>
        <dbReference type="Proteomes" id="UP000006055"/>
    </source>
</evidence>
<dbReference type="KEGG" id="dti:Desti_5087"/>
<name>I4CDQ6_DESTA</name>
<dbReference type="RefSeq" id="WP_014812799.1">
    <property type="nucleotide sequence ID" value="NC_018025.1"/>
</dbReference>
<organism evidence="1 2">
    <name type="scientific">Desulfomonile tiedjei (strain ATCC 49306 / DSM 6799 / DCB-1)</name>
    <dbReference type="NCBI Taxonomy" id="706587"/>
    <lineage>
        <taxon>Bacteria</taxon>
        <taxon>Pseudomonadati</taxon>
        <taxon>Thermodesulfobacteriota</taxon>
        <taxon>Desulfomonilia</taxon>
        <taxon>Desulfomonilales</taxon>
        <taxon>Desulfomonilaceae</taxon>
        <taxon>Desulfomonile</taxon>
    </lineage>
</organism>
<accession>I4CDQ6</accession>
<protein>
    <submittedName>
        <fullName evidence="1">Uncharacterized protein</fullName>
    </submittedName>
</protein>
<gene>
    <name evidence="1" type="ordered locus">Desti_5087</name>
</gene>
<proteinExistence type="predicted"/>
<evidence type="ECO:0000313" key="1">
    <source>
        <dbReference type="EMBL" id="AFM27697.1"/>
    </source>
</evidence>
<keyword evidence="2" id="KW-1185">Reference proteome</keyword>
<dbReference type="EMBL" id="CP003360">
    <property type="protein sequence ID" value="AFM27697.1"/>
    <property type="molecule type" value="Genomic_DNA"/>
</dbReference>
<sequence>MKTRCPDCGREFSIHYYPEREQTTWCPECGTFFSTEEHLLAESKVSSQDETFAVEWQMPG</sequence>
<reference evidence="2" key="1">
    <citation type="submission" date="2012-06" db="EMBL/GenBank/DDBJ databases">
        <title>Complete sequence of chromosome of Desulfomonile tiedjei DSM 6799.</title>
        <authorList>
            <person name="Lucas S."/>
            <person name="Copeland A."/>
            <person name="Lapidus A."/>
            <person name="Glavina del Rio T."/>
            <person name="Dalin E."/>
            <person name="Tice H."/>
            <person name="Bruce D."/>
            <person name="Goodwin L."/>
            <person name="Pitluck S."/>
            <person name="Peters L."/>
            <person name="Ovchinnikova G."/>
            <person name="Zeytun A."/>
            <person name="Lu M."/>
            <person name="Kyrpides N."/>
            <person name="Mavromatis K."/>
            <person name="Ivanova N."/>
            <person name="Brettin T."/>
            <person name="Detter J.C."/>
            <person name="Han C."/>
            <person name="Larimer F."/>
            <person name="Land M."/>
            <person name="Hauser L."/>
            <person name="Markowitz V."/>
            <person name="Cheng J.-F."/>
            <person name="Hugenholtz P."/>
            <person name="Woyke T."/>
            <person name="Wu D."/>
            <person name="Spring S."/>
            <person name="Schroeder M."/>
            <person name="Brambilla E."/>
            <person name="Klenk H.-P."/>
            <person name="Eisen J.A."/>
        </authorList>
    </citation>
    <scope>NUCLEOTIDE SEQUENCE [LARGE SCALE GENOMIC DNA]</scope>
    <source>
        <strain evidence="2">ATCC 49306 / DSM 6799 / DCB-1</strain>
    </source>
</reference>